<evidence type="ECO:0000259" key="5">
    <source>
        <dbReference type="Pfam" id="PF02055"/>
    </source>
</evidence>
<keyword evidence="2" id="KW-0732">Signal</keyword>
<dbReference type="InterPro" id="IPR033453">
    <property type="entry name" value="Glyco_hydro_30_TIM-barrel"/>
</dbReference>
<dbReference type="InterPro" id="IPR013780">
    <property type="entry name" value="Glyco_hydro_b"/>
</dbReference>
<evidence type="ECO:0000256" key="1">
    <source>
        <dbReference type="ARBA" id="ARBA00005382"/>
    </source>
</evidence>
<feature type="domain" description="Glycosyl hydrolase family 30 TIM-barrel" evidence="5">
    <location>
        <begin position="71"/>
        <end position="398"/>
    </location>
</feature>
<comment type="caution">
    <text evidence="6">The sequence shown here is derived from an EMBL/GenBank/DDBJ whole genome shotgun (WGS) entry which is preliminary data.</text>
</comment>
<dbReference type="Gene3D" id="2.60.40.1180">
    <property type="entry name" value="Golgi alpha-mannosidase II"/>
    <property type="match status" value="1"/>
</dbReference>
<evidence type="ECO:0000256" key="3">
    <source>
        <dbReference type="ARBA" id="ARBA00022801"/>
    </source>
</evidence>
<evidence type="ECO:0000256" key="2">
    <source>
        <dbReference type="ARBA" id="ARBA00022729"/>
    </source>
</evidence>
<evidence type="ECO:0000313" key="6">
    <source>
        <dbReference type="EMBL" id="NIJ44721.1"/>
    </source>
</evidence>
<reference evidence="6 7" key="1">
    <citation type="submission" date="2020-03" db="EMBL/GenBank/DDBJ databases">
        <title>Genomic Encyclopedia of Type Strains, Phase IV (KMG-IV): sequencing the most valuable type-strain genomes for metagenomic binning, comparative biology and taxonomic classification.</title>
        <authorList>
            <person name="Goeker M."/>
        </authorList>
    </citation>
    <scope>NUCLEOTIDE SEQUENCE [LARGE SCALE GENOMIC DNA]</scope>
    <source>
        <strain evidence="6 7">DSM 101599</strain>
    </source>
</reference>
<dbReference type="Pfam" id="PF02055">
    <property type="entry name" value="Glyco_hydro_30"/>
    <property type="match status" value="1"/>
</dbReference>
<dbReference type="InterPro" id="IPR001139">
    <property type="entry name" value="Glyco_hydro_30"/>
</dbReference>
<accession>A0ABX0UAX0</accession>
<dbReference type="EMBL" id="JAASQL010000001">
    <property type="protein sequence ID" value="NIJ44721.1"/>
    <property type="molecule type" value="Genomic_DNA"/>
</dbReference>
<dbReference type="PANTHER" id="PTHR11069:SF23">
    <property type="entry name" value="LYSOSOMAL ACID GLUCOSYLCERAMIDASE"/>
    <property type="match status" value="1"/>
</dbReference>
<dbReference type="InterPro" id="IPR017853">
    <property type="entry name" value="GH"/>
</dbReference>
<dbReference type="SUPFAM" id="SSF51445">
    <property type="entry name" value="(Trans)glycosidases"/>
    <property type="match status" value="1"/>
</dbReference>
<keyword evidence="3 4" id="KW-0378">Hydrolase</keyword>
<keyword evidence="4 6" id="KW-0326">Glycosidase</keyword>
<dbReference type="Gene3D" id="3.20.20.80">
    <property type="entry name" value="Glycosidases"/>
    <property type="match status" value="1"/>
</dbReference>
<protein>
    <submittedName>
        <fullName evidence="6">Glucosylceramidase</fullName>
        <ecNumber evidence="6">3.2.1.45</ecNumber>
    </submittedName>
</protein>
<dbReference type="PANTHER" id="PTHR11069">
    <property type="entry name" value="GLUCOSYLCERAMIDASE"/>
    <property type="match status" value="1"/>
</dbReference>
<evidence type="ECO:0000256" key="4">
    <source>
        <dbReference type="RuleBase" id="RU361188"/>
    </source>
</evidence>
<dbReference type="PRINTS" id="PR00843">
    <property type="entry name" value="GLHYDRLASE30"/>
</dbReference>
<dbReference type="GO" id="GO:0004348">
    <property type="term" value="F:glucosylceramidase activity"/>
    <property type="evidence" value="ECO:0007669"/>
    <property type="project" value="UniProtKB-EC"/>
</dbReference>
<gene>
    <name evidence="6" type="ORF">FHR24_001160</name>
</gene>
<evidence type="ECO:0000313" key="7">
    <source>
        <dbReference type="Proteomes" id="UP000745859"/>
    </source>
</evidence>
<dbReference type="Proteomes" id="UP000745859">
    <property type="component" value="Unassembled WGS sequence"/>
</dbReference>
<sequence>MNINNQVFWGLFTIISFSGFSQKSVDIKVWAAKLDVGLENPIYKVDQTHPSKKIMWKNIIYIKPEVEFQTIEGIGGAFNEIGAEALLSLPNKVQEEVIKNLFAKNDAHFTFCRTAIGASDFGLDAYSYSNTPNDYNMEDFSIERDKKYVLPYIKKAISINKNLTLFGSPWSPPAWMKQNESLTGLTQKPNTLKTDPKVMAAYALYFAKYVQAYAKQGVTIDRICIQNENDANTKYTSNAFRAKQMVEFANKHLIPLFKKSNLQTEIYAGTFRASDQMDLIDFVQLKNTDQLAGVGVQYTNSVILNDAIRFKPNLKMFHTEGKCFNGKNTSEQAMTRLEEVAGYINSGCTAYSYWNMILNETTKSSWDWPQNSLININRTTKEVIYNPDYNAMYIISKFIQPGDVRVSSLNRGNYPMITVKAPNGELKVLIQNPNEKTTTFNLLLDGKEEQKVVIPANEIVALIIKH</sequence>
<organism evidence="6 7">
    <name type="scientific">Wenyingzhuangia heitensis</name>
    <dbReference type="NCBI Taxonomy" id="1487859"/>
    <lineage>
        <taxon>Bacteria</taxon>
        <taxon>Pseudomonadati</taxon>
        <taxon>Bacteroidota</taxon>
        <taxon>Flavobacteriia</taxon>
        <taxon>Flavobacteriales</taxon>
        <taxon>Flavobacteriaceae</taxon>
        <taxon>Wenyingzhuangia</taxon>
    </lineage>
</organism>
<proteinExistence type="inferred from homology"/>
<dbReference type="RefSeq" id="WP_167185248.1">
    <property type="nucleotide sequence ID" value="NZ_JAASQL010000001.1"/>
</dbReference>
<comment type="similarity">
    <text evidence="1 4">Belongs to the glycosyl hydrolase 30 family.</text>
</comment>
<dbReference type="EC" id="3.2.1.45" evidence="6"/>
<keyword evidence="7" id="KW-1185">Reference proteome</keyword>
<name>A0ABX0UAX0_9FLAO</name>